<feature type="transmembrane region" description="Helical" evidence="1">
    <location>
        <begin position="150"/>
        <end position="171"/>
    </location>
</feature>
<organism evidence="2">
    <name type="scientific">uncultured bacterium contig00015</name>
    <dbReference type="NCBI Taxonomy" id="1181506"/>
    <lineage>
        <taxon>Bacteria</taxon>
        <taxon>environmental samples</taxon>
    </lineage>
</organism>
<sequence>MSFFCLLWIPFFYLLRQSISGGNHSGGVWALLLGSITAILQFLLGYLVSPGGFGVSRWLFGFIDIVSLPVLIPLVLYTLLWLIRGRLGEVDLVTLSLLWLIPVAGLRAIGWGSSGDPILLISVPMLWTALAVGIPFFIKLILNSIHWKKTVISVLCIIILPMLAAGVYWAFFSQHTVIGFLLLFAANIPLILSLSVDYLKNRA</sequence>
<feature type="transmembrane region" description="Helical" evidence="1">
    <location>
        <begin position="177"/>
        <end position="199"/>
    </location>
</feature>
<dbReference type="AlphaFoldDB" id="A0A806K2P3"/>
<feature type="transmembrane region" description="Helical" evidence="1">
    <location>
        <begin position="59"/>
        <end position="83"/>
    </location>
</feature>
<proteinExistence type="predicted"/>
<evidence type="ECO:0000313" key="2">
    <source>
        <dbReference type="EMBL" id="AGS54364.1"/>
    </source>
</evidence>
<keyword evidence="1" id="KW-0812">Transmembrane</keyword>
<dbReference type="EMBL" id="JQ844295">
    <property type="protein sequence ID" value="AGS54364.1"/>
    <property type="molecule type" value="Genomic_DNA"/>
</dbReference>
<keyword evidence="1" id="KW-1133">Transmembrane helix</keyword>
<keyword evidence="1" id="KW-0472">Membrane</keyword>
<accession>A0A806K2P3</accession>
<reference evidence="2" key="1">
    <citation type="submission" date="2012-03" db="EMBL/GenBank/DDBJ databases">
        <title>Functional metagenomics reveals considerable lignocellulase gene clusters in the gut microbiome of a wood-feeding higher termite.</title>
        <authorList>
            <person name="Liu N."/>
        </authorList>
    </citation>
    <scope>NUCLEOTIDE SEQUENCE</scope>
</reference>
<evidence type="ECO:0000256" key="1">
    <source>
        <dbReference type="SAM" id="Phobius"/>
    </source>
</evidence>
<feature type="transmembrane region" description="Helical" evidence="1">
    <location>
        <begin position="28"/>
        <end position="47"/>
    </location>
</feature>
<protein>
    <submittedName>
        <fullName evidence="2">Uncharacterized protein</fullName>
    </submittedName>
</protein>
<name>A0A806K2P3_9BACT</name>
<feature type="transmembrane region" description="Helical" evidence="1">
    <location>
        <begin position="118"/>
        <end position="138"/>
    </location>
</feature>